<feature type="compositionally biased region" description="Polar residues" evidence="7">
    <location>
        <begin position="1096"/>
        <end position="1112"/>
    </location>
</feature>
<comment type="caution">
    <text evidence="9">The sequence shown here is derived from an EMBL/GenBank/DDBJ whole genome shotgun (WGS) entry which is preliminary data.</text>
</comment>
<proteinExistence type="predicted"/>
<evidence type="ECO:0000256" key="3">
    <source>
        <dbReference type="ARBA" id="ARBA00023125"/>
    </source>
</evidence>
<feature type="region of interest" description="Disordered" evidence="7">
    <location>
        <begin position="856"/>
        <end position="890"/>
    </location>
</feature>
<feature type="region of interest" description="Disordered" evidence="7">
    <location>
        <begin position="932"/>
        <end position="978"/>
    </location>
</feature>
<feature type="region of interest" description="Disordered" evidence="7">
    <location>
        <begin position="567"/>
        <end position="669"/>
    </location>
</feature>
<dbReference type="InterPro" id="IPR046488">
    <property type="entry name" value="Sfc3/Tfc3_C"/>
</dbReference>
<keyword evidence="10" id="KW-1185">Reference proteome</keyword>
<dbReference type="InterPro" id="IPR013087">
    <property type="entry name" value="Znf_C2H2_type"/>
</dbReference>
<evidence type="ECO:0000256" key="6">
    <source>
        <dbReference type="PROSITE-ProRule" id="PRU00042"/>
    </source>
</evidence>
<keyword evidence="6" id="KW-0863">Zinc-finger</keyword>
<accession>A0AAN6X0Z0</accession>
<feature type="compositionally biased region" description="Basic and acidic residues" evidence="7">
    <location>
        <begin position="949"/>
        <end position="960"/>
    </location>
</feature>
<feature type="domain" description="C2H2-type" evidence="8">
    <location>
        <begin position="894"/>
        <end position="922"/>
    </location>
</feature>
<keyword evidence="6" id="KW-0479">Metal-binding</keyword>
<dbReference type="GO" id="GO:0006384">
    <property type="term" value="P:transcription initiation at RNA polymerase III promoter"/>
    <property type="evidence" value="ECO:0007669"/>
    <property type="project" value="InterPro"/>
</dbReference>
<comment type="subcellular location">
    <subcellularLocation>
        <location evidence="1">Nucleus</location>
    </subcellularLocation>
</comment>
<dbReference type="GO" id="GO:0005634">
    <property type="term" value="C:nucleus"/>
    <property type="evidence" value="ECO:0007669"/>
    <property type="project" value="UniProtKB-SubCell"/>
</dbReference>
<dbReference type="GO" id="GO:0042791">
    <property type="term" value="P:5S class rRNA transcription by RNA polymerase III"/>
    <property type="evidence" value="ECO:0007669"/>
    <property type="project" value="TreeGrafter"/>
</dbReference>
<keyword evidence="4" id="KW-0804">Transcription</keyword>
<reference evidence="9" key="2">
    <citation type="submission" date="2023-05" db="EMBL/GenBank/DDBJ databases">
        <authorList>
            <consortium name="Lawrence Berkeley National Laboratory"/>
            <person name="Steindorff A."/>
            <person name="Hensen N."/>
            <person name="Bonometti L."/>
            <person name="Westerberg I."/>
            <person name="Brannstrom I.O."/>
            <person name="Guillou S."/>
            <person name="Cros-Aarteil S."/>
            <person name="Calhoun S."/>
            <person name="Haridas S."/>
            <person name="Kuo A."/>
            <person name="Mondo S."/>
            <person name="Pangilinan J."/>
            <person name="Riley R."/>
            <person name="Labutti K."/>
            <person name="Andreopoulos B."/>
            <person name="Lipzen A."/>
            <person name="Chen C."/>
            <person name="Yanf M."/>
            <person name="Daum C."/>
            <person name="Ng V."/>
            <person name="Clum A."/>
            <person name="Ohm R."/>
            <person name="Martin F."/>
            <person name="Silar P."/>
            <person name="Natvig D."/>
            <person name="Lalanne C."/>
            <person name="Gautier V."/>
            <person name="Ament-Velasquez S.L."/>
            <person name="Kruys A."/>
            <person name="Hutchinson M.I."/>
            <person name="Powell A.J."/>
            <person name="Barry K."/>
            <person name="Miller A.N."/>
            <person name="Grigoriev I.V."/>
            <person name="Debuchy R."/>
            <person name="Gladieux P."/>
            <person name="Thoren M.H."/>
            <person name="Johannesson H."/>
        </authorList>
    </citation>
    <scope>NUCLEOTIDE SEQUENCE</scope>
    <source>
        <strain evidence="9">PSN309</strain>
    </source>
</reference>
<evidence type="ECO:0000256" key="7">
    <source>
        <dbReference type="SAM" id="MobiDB-lite"/>
    </source>
</evidence>
<feature type="region of interest" description="Disordered" evidence="7">
    <location>
        <begin position="116"/>
        <end position="155"/>
    </location>
</feature>
<evidence type="ECO:0000313" key="9">
    <source>
        <dbReference type="EMBL" id="KAK4191636.1"/>
    </source>
</evidence>
<feature type="region of interest" description="Disordered" evidence="7">
    <location>
        <begin position="1643"/>
        <end position="1673"/>
    </location>
</feature>
<dbReference type="PROSITE" id="PS50157">
    <property type="entry name" value="ZINC_FINGER_C2H2_2"/>
    <property type="match status" value="1"/>
</dbReference>
<gene>
    <name evidence="9" type="ORF">QBC35DRAFT_293632</name>
</gene>
<protein>
    <recommendedName>
        <fullName evidence="8">C2H2-type domain-containing protein</fullName>
    </recommendedName>
</protein>
<name>A0AAN6X0Z0_9PEZI</name>
<sequence length="2192" mass="243441">MSKLGLEVFLEGLITEIAYSGEEGVSINELFKIVRKYHLSVNDPEAAASQDAAAKKGSQNDVEHAQVLESSLSDAEMASAQWVWDYLRTRPQILINGHKRYNRLEWSQVLALPETAPEPAGDSIDPKLKAAATKASTKKDKGDDKEAKPKKKLTVRPRIHPSQDLVWQTLTHHGVDYKRVPPLEWACLQGVATAKREGILQSDLRRLVNQDKRSLPKRTDSLARKGYIVKRTLVVRKMKTSKLWLVEFAPPTVEAAHIGLDLSPQALAGSTEAVEWHDRWTGDNIDMDALGRTVMGVIKAFGVIRYADLRNKMGVSGMTWQMKTLAKSCQRFADLGVVKYTAASFPDNRKIFKDCLKFIRDLTDEEWDQFLATGKKTSQYSDPTRHREPKPNALALYKRSGTKKGGLRIHNRWTPEKPLAQTVFEVIKTAGPEGASNPQVSVATVGYQHRRYLSSYLTKVADTNQPPHLQKFQVKSELVRSGKTSAYMYRATGDQRGAKQPPAPSEESSPSDFGFGAVRPKTFASGEDISFTVLADHCKVVHPKSSRKINHMIAQLARATTKAAQKAAASAPFAPPTPQVQPIAEPGPAVQPSPEAQAADEGKVTAPVQSPAELEPRPSVSTVPLASPALESPPVSEAPPTPVDEIDADAPTSDMSLKRKADEISGSNTEAEDFAQLLSGAAFEARIGEPNSLDPKPRKRGAFKKSVVVVFKNKNKVVIPKPEVVVPPAQDVEMDVTYHGVPGKLELNFAARTVSFLGNSPKRRGKKPVPVRVSIVIQKDLESPVIGESPVGDGKSLVFKTTTSEGDASSISEHVFIFEDDADNQTQASLLCEKVAELKSTAALSTYFTDGVTQDGAAGTNPDAGNATRGRGGACGGARRGRKYKPTGTGPKPYVCEKCGKSWKNDIGLKYHLEKSQDACNPNFDPAAILDRRRKQPSPSQAPSVAGSEPRRRPVRDRVTGRLRKAKTTQRARRKKKLAVRRLRARPIRLPTADSIFRGVDWVTEILPDTPPASVSEKTEGTIVWQPQPTVSLFGAVSLPVFSLNNQAQPVNSRTQLAENQVKFAEINPSYLAQMAYPPSRVSFADQRPVSVGTTVTRDATDVDSVQHTATYQYPDVPNSGTQRQTSKSATQKPGQQKPGSQRPSFWSEQESLPLKPFVPSKSYGGYNTSEAKRRSAMALDIINYLVDSNCGVFPGDKSIYYAMLKVFLRTFLTEMPPTLKNCQQAIRNLEARKEIVSHTHMLRTERGTTLTYVLLLRTGVDKNGTIPTMTRQKIQQAYPNLYIPKAFSPSPEELAQLQELDKKPSVEDKDSKPNANGQKFRHRRKITEIETFRAPYYTNSAPPPEPPARSSKDIIYTEPLGRGSYPRRYKRSADGPPSGSPPPKRTRTKSSYGTYRHVEDDIPVDPGLSAAAFSQGEQVQRKGEYDQNDNIYRPTVVEAVAAWGLLPSRGARYVKRTVREITKLPRALGRIKNPGLASLPGSFFTPGSHFHNLATANSTEFAIDPQLANYSSEPAASAEEQTKESKESTSGSRTAKTGNLPESAEDIAQKGKSDVDLTDWADKEYGKFCSAIDQCAEWEQSAEGFAAFQGATAAPAFQFINFTAPEAIANNKPVEGLWATERQFDLETLPYEDLEDPNDYGLFKAGRATSAPDGTKKRRGRQPGSTNKNKFRPAKHKLQAIKTARELTPYPKSPEDFLRVVGDETEELDWLSENVRLATFIVVTTLLGGVNRVVDWGLMLRLMPDQTISQLRHYWCTLKKDRSSTIVSLSVKFRKAFLKAYENNELPPFDFNNPLAYDWKKLIKWTTELDDKERRTLPGSRAALQEQFKLSQGKHGDREWREAYYHAQRSVFNRFQDATSEALASSIDAVPDTKLSNEMVVAMAWNRSLCVTPAEPETSEVVIHKRNCLYPGKTGQEITAIMEKAIEKLQRMGVVSKSSTKWSNGRIWRFNTRLLDLLEKNAQQEKFAHAFQHKKDVDEAFRANNNNNNNRMRVTYITNDGMMMALLNMQAMGRIRFETTGQPNVPMGHEPGNYETRKYPKKYLHFRTDIVPTETYLFNDSDELVDLASRIKAASPPTLGPGGAIPAWCDVFGKVNNERWLKHLSMVLITLATRGSMRPEELVKTLKPVIMLFEVELILEWAEKLGLLSPQLEGTAPALQEWWWLAVEVHREGLMIPSKQRKSLPSAKSFA</sequence>
<dbReference type="PANTHER" id="PTHR15180:SF1">
    <property type="entry name" value="GENERAL TRANSCRIPTION FACTOR 3C POLYPEPTIDE 1"/>
    <property type="match status" value="1"/>
</dbReference>
<reference evidence="9" key="1">
    <citation type="journal article" date="2023" name="Mol. Phylogenet. Evol.">
        <title>Genome-scale phylogeny and comparative genomics of the fungal order Sordariales.</title>
        <authorList>
            <person name="Hensen N."/>
            <person name="Bonometti L."/>
            <person name="Westerberg I."/>
            <person name="Brannstrom I.O."/>
            <person name="Guillou S."/>
            <person name="Cros-Aarteil S."/>
            <person name="Calhoun S."/>
            <person name="Haridas S."/>
            <person name="Kuo A."/>
            <person name="Mondo S."/>
            <person name="Pangilinan J."/>
            <person name="Riley R."/>
            <person name="LaButti K."/>
            <person name="Andreopoulos B."/>
            <person name="Lipzen A."/>
            <person name="Chen C."/>
            <person name="Yan M."/>
            <person name="Daum C."/>
            <person name="Ng V."/>
            <person name="Clum A."/>
            <person name="Steindorff A."/>
            <person name="Ohm R.A."/>
            <person name="Martin F."/>
            <person name="Silar P."/>
            <person name="Natvig D.O."/>
            <person name="Lalanne C."/>
            <person name="Gautier V."/>
            <person name="Ament-Velasquez S.L."/>
            <person name="Kruys A."/>
            <person name="Hutchinson M.I."/>
            <person name="Powell A.J."/>
            <person name="Barry K."/>
            <person name="Miller A.N."/>
            <person name="Grigoriev I.V."/>
            <person name="Debuchy R."/>
            <person name="Gladieux P."/>
            <person name="Hiltunen Thoren M."/>
            <person name="Johannesson H."/>
        </authorList>
    </citation>
    <scope>NUCLEOTIDE SEQUENCE</scope>
    <source>
        <strain evidence="9">PSN309</strain>
    </source>
</reference>
<feature type="compositionally biased region" description="Polar residues" evidence="7">
    <location>
        <begin position="1119"/>
        <end position="1150"/>
    </location>
</feature>
<feature type="region of interest" description="Disordered" evidence="7">
    <location>
        <begin position="1513"/>
        <end position="1554"/>
    </location>
</feature>
<dbReference type="GO" id="GO:0008270">
    <property type="term" value="F:zinc ion binding"/>
    <property type="evidence" value="ECO:0007669"/>
    <property type="project" value="UniProtKB-KW"/>
</dbReference>
<evidence type="ECO:0000256" key="4">
    <source>
        <dbReference type="ARBA" id="ARBA00023163"/>
    </source>
</evidence>
<evidence type="ECO:0000313" key="10">
    <source>
        <dbReference type="Proteomes" id="UP001302126"/>
    </source>
</evidence>
<dbReference type="Proteomes" id="UP001302126">
    <property type="component" value="Unassembled WGS sequence"/>
</dbReference>
<dbReference type="PANTHER" id="PTHR15180">
    <property type="entry name" value="GENERAL TRANSCRIPTION FACTOR 3C POLYPEPTIDE 1"/>
    <property type="match status" value="1"/>
</dbReference>
<dbReference type="InterPro" id="IPR044210">
    <property type="entry name" value="Tfc3-like"/>
</dbReference>
<feature type="region of interest" description="Disordered" evidence="7">
    <location>
        <begin position="1096"/>
        <end position="1150"/>
    </location>
</feature>
<feature type="compositionally biased region" description="Basic and acidic residues" evidence="7">
    <location>
        <begin position="1302"/>
        <end position="1313"/>
    </location>
</feature>
<evidence type="ECO:0000256" key="5">
    <source>
        <dbReference type="ARBA" id="ARBA00023242"/>
    </source>
</evidence>
<feature type="region of interest" description="Disordered" evidence="7">
    <location>
        <begin position="1302"/>
        <end position="1394"/>
    </location>
</feature>
<dbReference type="EMBL" id="MU864358">
    <property type="protein sequence ID" value="KAK4191636.1"/>
    <property type="molecule type" value="Genomic_DNA"/>
</dbReference>
<evidence type="ECO:0000256" key="2">
    <source>
        <dbReference type="ARBA" id="ARBA00022553"/>
    </source>
</evidence>
<keyword evidence="5" id="KW-0539">Nucleus</keyword>
<evidence type="ECO:0000256" key="1">
    <source>
        <dbReference type="ARBA" id="ARBA00004123"/>
    </source>
</evidence>
<dbReference type="Pfam" id="PF20222">
    <property type="entry name" value="DUF6581"/>
    <property type="match status" value="1"/>
</dbReference>
<dbReference type="GO" id="GO:0000127">
    <property type="term" value="C:transcription factor TFIIIC complex"/>
    <property type="evidence" value="ECO:0007669"/>
    <property type="project" value="InterPro"/>
</dbReference>
<evidence type="ECO:0000259" key="8">
    <source>
        <dbReference type="PROSITE" id="PS50157"/>
    </source>
</evidence>
<organism evidence="9 10">
    <name type="scientific">Podospora australis</name>
    <dbReference type="NCBI Taxonomy" id="1536484"/>
    <lineage>
        <taxon>Eukaryota</taxon>
        <taxon>Fungi</taxon>
        <taxon>Dikarya</taxon>
        <taxon>Ascomycota</taxon>
        <taxon>Pezizomycotina</taxon>
        <taxon>Sordariomycetes</taxon>
        <taxon>Sordariomycetidae</taxon>
        <taxon>Sordariales</taxon>
        <taxon>Podosporaceae</taxon>
        <taxon>Podospora</taxon>
    </lineage>
</organism>
<dbReference type="Pfam" id="PF04182">
    <property type="entry name" value="B-block_TFIIIC"/>
    <property type="match status" value="1"/>
</dbReference>
<keyword evidence="6" id="KW-0862">Zinc</keyword>
<dbReference type="InterPro" id="IPR007309">
    <property type="entry name" value="TFIIIC_Bblock-bd"/>
</dbReference>
<keyword evidence="3" id="KW-0238">DNA-binding</keyword>
<feature type="region of interest" description="Disordered" evidence="7">
    <location>
        <begin position="492"/>
        <end position="519"/>
    </location>
</feature>
<keyword evidence="2" id="KW-0597">Phosphoprotein</keyword>
<feature type="compositionally biased region" description="Basic residues" evidence="7">
    <location>
        <begin position="961"/>
        <end position="978"/>
    </location>
</feature>
<dbReference type="GO" id="GO:0003677">
    <property type="term" value="F:DNA binding"/>
    <property type="evidence" value="ECO:0007669"/>
    <property type="project" value="UniProtKB-KW"/>
</dbReference>
<feature type="compositionally biased region" description="Basic and acidic residues" evidence="7">
    <location>
        <begin position="137"/>
        <end position="147"/>
    </location>
</feature>